<proteinExistence type="predicted"/>
<dbReference type="PhylomeDB" id="A0A0G4EI52"/>
<evidence type="ECO:0000313" key="4">
    <source>
        <dbReference type="Proteomes" id="UP000041254"/>
    </source>
</evidence>
<gene>
    <name evidence="3" type="ORF">Vbra_4985</name>
</gene>
<dbReference type="OrthoDB" id="88853at2759"/>
<dbReference type="EMBL" id="CDMY01000234">
    <property type="protein sequence ID" value="CEL95656.1"/>
    <property type="molecule type" value="Genomic_DNA"/>
</dbReference>
<accession>A0A0G4EI52</accession>
<organism evidence="3 4">
    <name type="scientific">Vitrella brassicaformis (strain CCMP3155)</name>
    <dbReference type="NCBI Taxonomy" id="1169540"/>
    <lineage>
        <taxon>Eukaryota</taxon>
        <taxon>Sar</taxon>
        <taxon>Alveolata</taxon>
        <taxon>Colpodellida</taxon>
        <taxon>Vitrellaceae</taxon>
        <taxon>Vitrella</taxon>
    </lineage>
</organism>
<protein>
    <recommendedName>
        <fullName evidence="2">Kazal-like domain-containing protein</fullName>
    </recommendedName>
</protein>
<feature type="domain" description="Kazal-like" evidence="2">
    <location>
        <begin position="89"/>
        <end position="146"/>
    </location>
</feature>
<dbReference type="SMART" id="SM00280">
    <property type="entry name" value="KAZAL"/>
    <property type="match status" value="1"/>
</dbReference>
<dbReference type="SUPFAM" id="SSF100895">
    <property type="entry name" value="Kazal-type serine protease inhibitors"/>
    <property type="match status" value="1"/>
</dbReference>
<dbReference type="Gene3D" id="3.30.60.30">
    <property type="match status" value="1"/>
</dbReference>
<dbReference type="Proteomes" id="UP000041254">
    <property type="component" value="Unassembled WGS sequence"/>
</dbReference>
<reference evidence="3 4" key="1">
    <citation type="submission" date="2014-11" db="EMBL/GenBank/DDBJ databases">
        <authorList>
            <person name="Zhu J."/>
            <person name="Qi W."/>
            <person name="Song R."/>
        </authorList>
    </citation>
    <scope>NUCLEOTIDE SEQUENCE [LARGE SCALE GENOMIC DNA]</scope>
</reference>
<dbReference type="InParanoid" id="A0A0G4EI52"/>
<dbReference type="PROSITE" id="PS51465">
    <property type="entry name" value="KAZAL_2"/>
    <property type="match status" value="1"/>
</dbReference>
<feature type="region of interest" description="Disordered" evidence="1">
    <location>
        <begin position="145"/>
        <end position="231"/>
    </location>
</feature>
<dbReference type="InterPro" id="IPR036058">
    <property type="entry name" value="Kazal_dom_sf"/>
</dbReference>
<dbReference type="CDD" id="cd00104">
    <property type="entry name" value="KAZAL_FS"/>
    <property type="match status" value="1"/>
</dbReference>
<feature type="compositionally biased region" description="Basic and acidic residues" evidence="1">
    <location>
        <begin position="197"/>
        <end position="209"/>
    </location>
</feature>
<dbReference type="Pfam" id="PF00050">
    <property type="entry name" value="Kazal_1"/>
    <property type="match status" value="1"/>
</dbReference>
<evidence type="ECO:0000259" key="2">
    <source>
        <dbReference type="PROSITE" id="PS51465"/>
    </source>
</evidence>
<keyword evidence="4" id="KW-1185">Reference proteome</keyword>
<feature type="compositionally biased region" description="Polar residues" evidence="1">
    <location>
        <begin position="221"/>
        <end position="231"/>
    </location>
</feature>
<evidence type="ECO:0000313" key="3">
    <source>
        <dbReference type="EMBL" id="CEL95656.1"/>
    </source>
</evidence>
<sequence length="250" mass="26246">MTFYDGCNTCGCQDGQLTHCTEMFCEDDELGEAKCTTWTFTSAKDCSTCIDKGGLWNDQDGKCLKECPASAECVSDISDCAEGPPSGGRPSLDDCPRACPTVWKPVCGSDGKTYSNKCALTTARQCDKTGKLKTLAIIDPTGPCEDYSVSSVRDGESAEEGNGSDAVTLGPQEVHIATEGEPEEPGVHSPVVEEGEGEGRGEGEGHAEQPPEAITDGDPTDTPSGSSRGAITSNFGYALLLAPLFVYLCM</sequence>
<evidence type="ECO:0000256" key="1">
    <source>
        <dbReference type="SAM" id="MobiDB-lite"/>
    </source>
</evidence>
<name>A0A0G4EI52_VITBC</name>
<dbReference type="AlphaFoldDB" id="A0A0G4EI52"/>
<dbReference type="InterPro" id="IPR002350">
    <property type="entry name" value="Kazal_dom"/>
</dbReference>
<dbReference type="VEuPathDB" id="CryptoDB:Vbra_4985"/>